<proteinExistence type="predicted"/>
<protein>
    <submittedName>
        <fullName evidence="4">BSD domain-containing protein</fullName>
    </submittedName>
</protein>
<evidence type="ECO:0000256" key="1">
    <source>
        <dbReference type="SAM" id="MobiDB-lite"/>
    </source>
</evidence>
<feature type="region of interest" description="Disordered" evidence="1">
    <location>
        <begin position="223"/>
        <end position="245"/>
    </location>
</feature>
<dbReference type="PROSITE" id="PS50858">
    <property type="entry name" value="BSD"/>
    <property type="match status" value="1"/>
</dbReference>
<dbReference type="InterPro" id="IPR051494">
    <property type="entry name" value="BSD_domain-containing"/>
</dbReference>
<accession>A0A914HH44</accession>
<dbReference type="PANTHER" id="PTHR16019:SF6">
    <property type="entry name" value="SYNAPSE-ASSOCIATED PROTEIN 1"/>
    <property type="match status" value="1"/>
</dbReference>
<dbReference type="InterPro" id="IPR005607">
    <property type="entry name" value="BSD_dom"/>
</dbReference>
<dbReference type="InterPro" id="IPR035925">
    <property type="entry name" value="BSD_dom_sf"/>
</dbReference>
<dbReference type="GO" id="GO:0038203">
    <property type="term" value="P:TORC2 signaling"/>
    <property type="evidence" value="ECO:0007669"/>
    <property type="project" value="TreeGrafter"/>
</dbReference>
<dbReference type="PANTHER" id="PTHR16019">
    <property type="entry name" value="SYNAPSE-ASSOCIATED PROTEIN"/>
    <property type="match status" value="1"/>
</dbReference>
<dbReference type="SUPFAM" id="SSF140383">
    <property type="entry name" value="BSD domain-like"/>
    <property type="match status" value="1"/>
</dbReference>
<dbReference type="GO" id="GO:0048172">
    <property type="term" value="P:regulation of short-term neuronal synaptic plasticity"/>
    <property type="evidence" value="ECO:0007669"/>
    <property type="project" value="TreeGrafter"/>
</dbReference>
<organism evidence="3 4">
    <name type="scientific">Globodera rostochiensis</name>
    <name type="common">Golden nematode worm</name>
    <name type="synonym">Heterodera rostochiensis</name>
    <dbReference type="NCBI Taxonomy" id="31243"/>
    <lineage>
        <taxon>Eukaryota</taxon>
        <taxon>Metazoa</taxon>
        <taxon>Ecdysozoa</taxon>
        <taxon>Nematoda</taxon>
        <taxon>Chromadorea</taxon>
        <taxon>Rhabditida</taxon>
        <taxon>Tylenchina</taxon>
        <taxon>Tylenchomorpha</taxon>
        <taxon>Tylenchoidea</taxon>
        <taxon>Heteroderidae</taxon>
        <taxon>Heteroderinae</taxon>
        <taxon>Globodera</taxon>
    </lineage>
</organism>
<evidence type="ECO:0000313" key="3">
    <source>
        <dbReference type="Proteomes" id="UP000887572"/>
    </source>
</evidence>
<dbReference type="SMART" id="SM00751">
    <property type="entry name" value="BSD"/>
    <property type="match status" value="1"/>
</dbReference>
<keyword evidence="3" id="KW-1185">Reference proteome</keyword>
<feature type="compositionally biased region" description="Basic and acidic residues" evidence="1">
    <location>
        <begin position="223"/>
        <end position="238"/>
    </location>
</feature>
<dbReference type="GO" id="GO:0005794">
    <property type="term" value="C:Golgi apparatus"/>
    <property type="evidence" value="ECO:0007669"/>
    <property type="project" value="TreeGrafter"/>
</dbReference>
<evidence type="ECO:0000313" key="4">
    <source>
        <dbReference type="WBParaSite" id="Gr19_v10_g16568.t2"/>
    </source>
</evidence>
<dbReference type="Pfam" id="PF03909">
    <property type="entry name" value="BSD"/>
    <property type="match status" value="1"/>
</dbReference>
<dbReference type="AlphaFoldDB" id="A0A914HH44"/>
<name>A0A914HH44_GLORO</name>
<reference evidence="4" key="1">
    <citation type="submission" date="2022-11" db="UniProtKB">
        <authorList>
            <consortium name="WormBaseParasite"/>
        </authorList>
    </citation>
    <scope>IDENTIFICATION</scope>
</reference>
<dbReference type="Proteomes" id="UP000887572">
    <property type="component" value="Unplaced"/>
</dbReference>
<feature type="domain" description="BSD" evidence="2">
    <location>
        <begin position="144"/>
        <end position="202"/>
    </location>
</feature>
<dbReference type="Gene3D" id="1.10.3970.10">
    <property type="entry name" value="BSD domain"/>
    <property type="match status" value="1"/>
</dbReference>
<dbReference type="WBParaSite" id="Gr19_v10_g16568.t2">
    <property type="protein sequence ID" value="Gr19_v10_g16568.t2"/>
    <property type="gene ID" value="Gr19_v10_g16568"/>
</dbReference>
<dbReference type="GO" id="GO:0005634">
    <property type="term" value="C:nucleus"/>
    <property type="evidence" value="ECO:0007669"/>
    <property type="project" value="TreeGrafter"/>
</dbReference>
<evidence type="ECO:0000259" key="2">
    <source>
        <dbReference type="PROSITE" id="PS50858"/>
    </source>
</evidence>
<sequence length="290" mass="32555">MNFLSNLKPPWSSFQSKISVGQADSLPLSTDISPPKTDEKIKLIETNAGIFSGDTERPSHIANKVFGMAMKASSKLQEKATNISAMVNERTIIGNIEKERQKFMEELCIENKCVDDFGLNELLANAEAQQHIISISSSPRNFTEEPPLTVDLGSNIALVKTRAEALFKLDPRLAGLRFELVPKQVSEEKFWRNYAYRLSLVRKFVNENHAQCCATETTDKSLEKGVEQQRSTETKIEPVENDDEEKLEKELLNDLDEFEVVDDGKRGAGEDEKIGGDLDKQLDELLDCSN</sequence>